<evidence type="ECO:0008006" key="7">
    <source>
        <dbReference type="Google" id="ProtNLM"/>
    </source>
</evidence>
<reference evidence="5" key="1">
    <citation type="submission" date="2023-03" db="EMBL/GenBank/DDBJ databases">
        <title>Massive genome expansion in bonnet fungi (Mycena s.s.) driven by repeated elements and novel gene families across ecological guilds.</title>
        <authorList>
            <consortium name="Lawrence Berkeley National Laboratory"/>
            <person name="Harder C.B."/>
            <person name="Miyauchi S."/>
            <person name="Viragh M."/>
            <person name="Kuo A."/>
            <person name="Thoen E."/>
            <person name="Andreopoulos B."/>
            <person name="Lu D."/>
            <person name="Skrede I."/>
            <person name="Drula E."/>
            <person name="Henrissat B."/>
            <person name="Morin E."/>
            <person name="Kohler A."/>
            <person name="Barry K."/>
            <person name="LaButti K."/>
            <person name="Morin E."/>
            <person name="Salamov A."/>
            <person name="Lipzen A."/>
            <person name="Mereny Z."/>
            <person name="Hegedus B."/>
            <person name="Baldrian P."/>
            <person name="Stursova M."/>
            <person name="Weitz H."/>
            <person name="Taylor A."/>
            <person name="Grigoriev I.V."/>
            <person name="Nagy L.G."/>
            <person name="Martin F."/>
            <person name="Kauserud H."/>
        </authorList>
    </citation>
    <scope>NUCLEOTIDE SEQUENCE</scope>
    <source>
        <strain evidence="5">9284</strain>
    </source>
</reference>
<feature type="compositionally biased region" description="Low complexity" evidence="2">
    <location>
        <begin position="89"/>
        <end position="120"/>
    </location>
</feature>
<accession>A0AAD7BFG6</accession>
<dbReference type="Pfam" id="PF18803">
    <property type="entry name" value="CxC2"/>
    <property type="match status" value="1"/>
</dbReference>
<evidence type="ECO:0000256" key="1">
    <source>
        <dbReference type="SAM" id="Coils"/>
    </source>
</evidence>
<feature type="compositionally biased region" description="Acidic residues" evidence="2">
    <location>
        <begin position="1204"/>
        <end position="1235"/>
    </location>
</feature>
<dbReference type="PANTHER" id="PTHR33096">
    <property type="entry name" value="CXC2 DOMAIN-CONTAINING PROTEIN"/>
    <property type="match status" value="1"/>
</dbReference>
<feature type="region of interest" description="Disordered" evidence="2">
    <location>
        <begin position="88"/>
        <end position="165"/>
    </location>
</feature>
<dbReference type="Gene3D" id="3.40.970.10">
    <property type="entry name" value="Ribonuclease H1, N-terminal domain"/>
    <property type="match status" value="1"/>
</dbReference>
<name>A0AAD7BFG6_9AGAR</name>
<dbReference type="Proteomes" id="UP001221142">
    <property type="component" value="Unassembled WGS sequence"/>
</dbReference>
<dbReference type="InterPro" id="IPR011320">
    <property type="entry name" value="RNase_H1_N"/>
</dbReference>
<dbReference type="PANTHER" id="PTHR33096:SF1">
    <property type="entry name" value="CXC1-LIKE CYSTEINE CLUSTER ASSOCIATED WITH KDZ TRANSPOSASES DOMAIN-CONTAINING PROTEIN"/>
    <property type="match status" value="1"/>
</dbReference>
<feature type="domain" description="Ribonuclease H1 N-terminal" evidence="3">
    <location>
        <begin position="34"/>
        <end position="73"/>
    </location>
</feature>
<gene>
    <name evidence="5" type="ORF">FB45DRAFT_1033340</name>
</gene>
<dbReference type="SUPFAM" id="SSF55658">
    <property type="entry name" value="L9 N-domain-like"/>
    <property type="match status" value="1"/>
</dbReference>
<evidence type="ECO:0000313" key="5">
    <source>
        <dbReference type="EMBL" id="KAJ7619486.1"/>
    </source>
</evidence>
<dbReference type="InterPro" id="IPR009027">
    <property type="entry name" value="Ribosomal_bL9/RNase_H1_N"/>
</dbReference>
<evidence type="ECO:0000259" key="3">
    <source>
        <dbReference type="Pfam" id="PF01693"/>
    </source>
</evidence>
<keyword evidence="6" id="KW-1185">Reference proteome</keyword>
<feature type="coiled-coil region" evidence="1">
    <location>
        <begin position="750"/>
        <end position="777"/>
    </location>
</feature>
<evidence type="ECO:0000259" key="4">
    <source>
        <dbReference type="Pfam" id="PF18803"/>
    </source>
</evidence>
<dbReference type="AlphaFoldDB" id="A0AAD7BFG6"/>
<evidence type="ECO:0000256" key="2">
    <source>
        <dbReference type="SAM" id="MobiDB-lite"/>
    </source>
</evidence>
<feature type="compositionally biased region" description="Low complexity" evidence="2">
    <location>
        <begin position="148"/>
        <end position="160"/>
    </location>
</feature>
<protein>
    <recommendedName>
        <fullName evidence="7">CxC2-like cysteine cluster KDZ transposase-associated domain-containing protein</fullName>
    </recommendedName>
</protein>
<evidence type="ECO:0000313" key="6">
    <source>
        <dbReference type="Proteomes" id="UP001221142"/>
    </source>
</evidence>
<dbReference type="EMBL" id="JARKIF010000018">
    <property type="protein sequence ID" value="KAJ7619486.1"/>
    <property type="molecule type" value="Genomic_DNA"/>
</dbReference>
<dbReference type="InterPro" id="IPR037056">
    <property type="entry name" value="RNase_H1_N_sf"/>
</dbReference>
<keyword evidence="1" id="KW-0175">Coiled coil</keyword>
<feature type="domain" description="CxC2-like cysteine cluster KDZ transposase-associated" evidence="4">
    <location>
        <begin position="346"/>
        <end position="454"/>
    </location>
</feature>
<feature type="compositionally biased region" description="Basic residues" evidence="2">
    <location>
        <begin position="1043"/>
        <end position="1052"/>
    </location>
</feature>
<comment type="caution">
    <text evidence="5">The sequence shown here is derived from an EMBL/GenBank/DDBJ whole genome shotgun (WGS) entry which is preliminary data.</text>
</comment>
<dbReference type="InterPro" id="IPR041457">
    <property type="entry name" value="CxC2_KDZ-assoc"/>
</dbReference>
<feature type="region of interest" description="Disordered" evidence="2">
    <location>
        <begin position="1037"/>
        <end position="1059"/>
    </location>
</feature>
<dbReference type="Pfam" id="PF18758">
    <property type="entry name" value="KDZ"/>
    <property type="match status" value="1"/>
</dbReference>
<organism evidence="5 6">
    <name type="scientific">Roridomyces roridus</name>
    <dbReference type="NCBI Taxonomy" id="1738132"/>
    <lineage>
        <taxon>Eukaryota</taxon>
        <taxon>Fungi</taxon>
        <taxon>Dikarya</taxon>
        <taxon>Basidiomycota</taxon>
        <taxon>Agaricomycotina</taxon>
        <taxon>Agaricomycetes</taxon>
        <taxon>Agaricomycetidae</taxon>
        <taxon>Agaricales</taxon>
        <taxon>Marasmiineae</taxon>
        <taxon>Mycenaceae</taxon>
        <taxon>Roridomyces</taxon>
    </lineage>
</organism>
<proteinExistence type="predicted"/>
<dbReference type="Pfam" id="PF01693">
    <property type="entry name" value="Cauli_VI"/>
    <property type="match status" value="1"/>
</dbReference>
<dbReference type="InterPro" id="IPR040521">
    <property type="entry name" value="KDZ"/>
</dbReference>
<feature type="region of interest" description="Disordered" evidence="2">
    <location>
        <begin position="1194"/>
        <end position="1254"/>
    </location>
</feature>
<sequence length="1275" mass="142809">MHHGLDAAFQRMALVDEPTYFGDLNVKYREDVDFYVVIRGFVPGVYDTWDEAGPQTSGFSGAIHKKHRGWTKAVAAWNRGFRKLGLVPPSNSISSVTHPSSTASSALSPASLTPSTPSTARHVAIPPVNVARTETPSTPSHRHRATRRATPSSSVPSTPTRSHDPAFFVVSGREDASIYMDRDAALRTTLGRVADGSLRAVDVTRSVERAFDQAEASSISISHAASSSPPTTSVDLDDEGTWEDIAIVQQIHQPRTRKRKRYAASDDALKHWVHNYRDEYLRVLMTREGLMGEGTTCSCGLAAEFRCTDCFGGQLLCTQCMMQSHRARPLCRIEKWNGGFFERFSLRRLGLRVQLGHSDNQACPRARRGYEKFVVINTNGFHHVSVDFCACAHRGSQPHWEQLLSYGWYPSTPDIPQSAVTISCLKLFHALSLQGKTTTYHFFHALAKVTENMGASPFKAPALPAPTSYCMGNDPNRLAAETEEGELGVDCVACPKAGVNLTRELPSVLPEERYLFTIFLAIDACFRLKRKKISSWAADPSIQDGWAYFVKSAAYMEYVKMLGDQKEMSTCTGLAALDHANTKYSQGYAATGCGMITCGRHEVVCKNGVGDLQAGEKYGNMDYIAASALRHFIKLLFFLFSYDIMCQWSKKLKERLLALPAPLRFHLANYFVKYVIPKLHILGHLKWCQDFFSLLYTLGSGQSDMEGIERIWAYSGPMGASTREMGPGSRQDTLDDFWHGWNWSKVVGMGETLRLRLVNARKELARQEQALEEFSAAQHSEVPAWKKSVDDFETGRSDLNPYEIPHAGPTLRDVQLELTREEQEREQASTDVSAAGEDTMVEYLILGLEIEGQQRQLTADLSANRSPTSSELTAFVTRRLRIARQIKKLRAMQRKYSPGALQRLASQEATDTPEAERTPLFLPSALPPLHSAPPLSGPGLAAAEARLRDSQCAESLEAVRNGLIVKRRLYTYKNLHARRQHQSTRSRSLVDNQQRKIELAAAVYQQARAARLALVHVAGPADWKELLKADLRLPEDEEEAKRRQQRAMKGKRREAAEVNAEGEVRGVPGMGEKSRLVSWIWMRTGCTDGVLGEEIHSAVRVEWSKAYARVKRWREEEKLLQEEMVRCLLTLGWQAKQWDARGVVTHYTGKRVYSDTHAQGAMVYAARQAAIRRQLAGRFERLWWPLTCRVRDLGREKPSAPPHEEEEWVADEGDEEQVGALEDGDDQDREDEDVIEADKHTEEDGAVGEEPFIAPAEMDQLLAVQSDSFLGYEEL</sequence>